<dbReference type="EMBL" id="ML987190">
    <property type="protein sequence ID" value="KAF2254766.1"/>
    <property type="molecule type" value="Genomic_DNA"/>
</dbReference>
<dbReference type="RefSeq" id="XP_033689770.1">
    <property type="nucleotide sequence ID" value="XM_033819889.1"/>
</dbReference>
<evidence type="ECO:0000256" key="1">
    <source>
        <dbReference type="SAM" id="MobiDB-lite"/>
    </source>
</evidence>
<proteinExistence type="predicted"/>
<keyword evidence="3" id="KW-1185">Reference proteome</keyword>
<sequence length="190" mass="20698">MEASPPTQQQPLPVTTFQLHHFAGPPPPPTLALNTHLSACLESLAAKIKQRASQPSPKLESFSRSEAQRFRIRKAAQNNSLAQPAYTGHDFVDSSVNHGSLQGLPPRCGGQRNEAREGQCSARVQEEDARHRPGREAHAGAAYESARGSEEGDSRGQGGHRRQADQAAQSQTEPLRQRTKVLRRSSEVPS</sequence>
<evidence type="ECO:0000313" key="3">
    <source>
        <dbReference type="Proteomes" id="UP000800094"/>
    </source>
</evidence>
<protein>
    <submittedName>
        <fullName evidence="2">Uncharacterized protein</fullName>
    </submittedName>
</protein>
<feature type="region of interest" description="Disordered" evidence="1">
    <location>
        <begin position="70"/>
        <end position="190"/>
    </location>
</feature>
<dbReference type="GeneID" id="54573219"/>
<name>A0A6A6IWM6_9PLEO</name>
<feature type="compositionally biased region" description="Basic and acidic residues" evidence="1">
    <location>
        <begin position="124"/>
        <end position="138"/>
    </location>
</feature>
<evidence type="ECO:0000313" key="2">
    <source>
        <dbReference type="EMBL" id="KAF2254766.1"/>
    </source>
</evidence>
<organism evidence="2 3">
    <name type="scientific">Trematosphaeria pertusa</name>
    <dbReference type="NCBI Taxonomy" id="390896"/>
    <lineage>
        <taxon>Eukaryota</taxon>
        <taxon>Fungi</taxon>
        <taxon>Dikarya</taxon>
        <taxon>Ascomycota</taxon>
        <taxon>Pezizomycotina</taxon>
        <taxon>Dothideomycetes</taxon>
        <taxon>Pleosporomycetidae</taxon>
        <taxon>Pleosporales</taxon>
        <taxon>Massarineae</taxon>
        <taxon>Trematosphaeriaceae</taxon>
        <taxon>Trematosphaeria</taxon>
    </lineage>
</organism>
<accession>A0A6A6IWM6</accession>
<reference evidence="2" key="1">
    <citation type="journal article" date="2020" name="Stud. Mycol.">
        <title>101 Dothideomycetes genomes: a test case for predicting lifestyles and emergence of pathogens.</title>
        <authorList>
            <person name="Haridas S."/>
            <person name="Albert R."/>
            <person name="Binder M."/>
            <person name="Bloem J."/>
            <person name="Labutti K."/>
            <person name="Salamov A."/>
            <person name="Andreopoulos B."/>
            <person name="Baker S."/>
            <person name="Barry K."/>
            <person name="Bills G."/>
            <person name="Bluhm B."/>
            <person name="Cannon C."/>
            <person name="Castanera R."/>
            <person name="Culley D."/>
            <person name="Daum C."/>
            <person name="Ezra D."/>
            <person name="Gonzalez J."/>
            <person name="Henrissat B."/>
            <person name="Kuo A."/>
            <person name="Liang C."/>
            <person name="Lipzen A."/>
            <person name="Lutzoni F."/>
            <person name="Magnuson J."/>
            <person name="Mondo S."/>
            <person name="Nolan M."/>
            <person name="Ohm R."/>
            <person name="Pangilinan J."/>
            <person name="Park H.-J."/>
            <person name="Ramirez L."/>
            <person name="Alfaro M."/>
            <person name="Sun H."/>
            <person name="Tritt A."/>
            <person name="Yoshinaga Y."/>
            <person name="Zwiers L.-H."/>
            <person name="Turgeon B."/>
            <person name="Goodwin S."/>
            <person name="Spatafora J."/>
            <person name="Crous P."/>
            <person name="Grigoriev I."/>
        </authorList>
    </citation>
    <scope>NUCLEOTIDE SEQUENCE</scope>
    <source>
        <strain evidence="2">CBS 122368</strain>
    </source>
</reference>
<gene>
    <name evidence="2" type="ORF">BU26DRAFT_144932</name>
</gene>
<dbReference type="Proteomes" id="UP000800094">
    <property type="component" value="Unassembled WGS sequence"/>
</dbReference>
<dbReference type="AlphaFoldDB" id="A0A6A6IWM6"/>